<sequence>MRRLEKWFMYAVPQVPHDFYHIEGAPAPMPTELIKEEIIAQTGKQPVNYRLARSGVNPITKRATWIIGFNTAVSRFRLFNSSSYSVLLDKPREIQLHSTGCLGYCNPFTCNRASRCSTCGKLNTEHEGALVHQQCTRAAQCANCHGPFRAGHSNCPAAPRVYAKRRIVLTAKELAAVRAVGRKDYETLHRADIDEAEHTSESPLSPIVTTAETPITSGARIIAYENERLSKRPRRLSTSLPIAPTTLSMSDAINGYTQRNKGLTIAWANAGRGHANHITLLQLAAEAQLDVICIQEPRLYWNSTTQNHNAYDRYQPTDNWNLRGDLEENEQGPRVMTYIRKSANLKVEQMSRLGNRDLLWIRVNGYSILNVYRAPCTLDIINYITHLVPNERTVVGGDFNAKHDLWEPGVITANQGAQLATWADEQGMEFIGHYSDESWNNRVGSVSLSDKGSGSA</sequence>
<dbReference type="InterPro" id="IPR036691">
    <property type="entry name" value="Endo/exonu/phosph_ase_sf"/>
</dbReference>
<dbReference type="Proteomes" id="UP000297777">
    <property type="component" value="Unassembled WGS sequence"/>
</dbReference>
<dbReference type="InterPro" id="IPR005135">
    <property type="entry name" value="Endo/exonuclease/phosphatase"/>
</dbReference>
<dbReference type="GO" id="GO:0003824">
    <property type="term" value="F:catalytic activity"/>
    <property type="evidence" value="ECO:0007669"/>
    <property type="project" value="InterPro"/>
</dbReference>
<reference evidence="2 3" key="1">
    <citation type="submission" date="2017-12" db="EMBL/GenBank/DDBJ databases">
        <title>Comparative genomics of Botrytis spp.</title>
        <authorList>
            <person name="Valero-Jimenez C.A."/>
            <person name="Tapia P."/>
            <person name="Veloso J."/>
            <person name="Silva-Moreno E."/>
            <person name="Staats M."/>
            <person name="Valdes J.H."/>
            <person name="Van Kan J.A.L."/>
        </authorList>
    </citation>
    <scope>NUCLEOTIDE SEQUENCE [LARGE SCALE GENOMIC DNA]</scope>
    <source>
        <strain evidence="2 3">Bt9001</strain>
    </source>
</reference>
<proteinExistence type="predicted"/>
<gene>
    <name evidence="2" type="ORF">BTUL_0567g00010</name>
</gene>
<name>A0A4Z1E435_9HELO</name>
<dbReference type="AlphaFoldDB" id="A0A4Z1E435"/>
<comment type="caution">
    <text evidence="2">The sequence shown here is derived from an EMBL/GenBank/DDBJ whole genome shotgun (WGS) entry which is preliminary data.</text>
</comment>
<dbReference type="Gene3D" id="3.60.10.10">
    <property type="entry name" value="Endonuclease/exonuclease/phosphatase"/>
    <property type="match status" value="1"/>
</dbReference>
<accession>A0A4Z1E435</accession>
<dbReference type="Pfam" id="PF03372">
    <property type="entry name" value="Exo_endo_phos"/>
    <property type="match status" value="1"/>
</dbReference>
<evidence type="ECO:0000313" key="3">
    <source>
        <dbReference type="Proteomes" id="UP000297777"/>
    </source>
</evidence>
<feature type="domain" description="Endonuclease/exonuclease/phosphatase" evidence="1">
    <location>
        <begin position="272"/>
        <end position="421"/>
    </location>
</feature>
<evidence type="ECO:0000313" key="2">
    <source>
        <dbReference type="EMBL" id="TGO06774.1"/>
    </source>
</evidence>
<dbReference type="EMBL" id="PQXH01000561">
    <property type="protein sequence ID" value="TGO06774.1"/>
    <property type="molecule type" value="Genomic_DNA"/>
</dbReference>
<dbReference type="OrthoDB" id="3561817at2759"/>
<keyword evidence="3" id="KW-1185">Reference proteome</keyword>
<organism evidence="2 3">
    <name type="scientific">Botrytis tulipae</name>
    <dbReference type="NCBI Taxonomy" id="87230"/>
    <lineage>
        <taxon>Eukaryota</taxon>
        <taxon>Fungi</taxon>
        <taxon>Dikarya</taxon>
        <taxon>Ascomycota</taxon>
        <taxon>Pezizomycotina</taxon>
        <taxon>Leotiomycetes</taxon>
        <taxon>Helotiales</taxon>
        <taxon>Sclerotiniaceae</taxon>
        <taxon>Botrytis</taxon>
    </lineage>
</organism>
<dbReference type="SUPFAM" id="SSF56219">
    <property type="entry name" value="DNase I-like"/>
    <property type="match status" value="1"/>
</dbReference>
<evidence type="ECO:0000259" key="1">
    <source>
        <dbReference type="Pfam" id="PF03372"/>
    </source>
</evidence>
<protein>
    <recommendedName>
        <fullName evidence="1">Endonuclease/exonuclease/phosphatase domain-containing protein</fullName>
    </recommendedName>
</protein>